<protein>
    <recommendedName>
        <fullName evidence="3">Cytochrome C</fullName>
    </recommendedName>
</protein>
<geneLocation type="plasmid" evidence="1">
    <name>unnamed1</name>
</geneLocation>
<dbReference type="SUPFAM" id="SSF47175">
    <property type="entry name" value="Cytochromes"/>
    <property type="match status" value="1"/>
</dbReference>
<keyword evidence="1" id="KW-0614">Plasmid</keyword>
<dbReference type="GO" id="GO:0022900">
    <property type="term" value="P:electron transport chain"/>
    <property type="evidence" value="ECO:0007669"/>
    <property type="project" value="InterPro"/>
</dbReference>
<name>A0A2S0VYB8_9ALTE</name>
<dbReference type="InterPro" id="IPR010980">
    <property type="entry name" value="Cyt_c/b562"/>
</dbReference>
<keyword evidence="2" id="KW-1185">Reference proteome</keyword>
<organism evidence="1 2">
    <name type="scientific">Saccharobesus litoralis</name>
    <dbReference type="NCBI Taxonomy" id="2172099"/>
    <lineage>
        <taxon>Bacteria</taxon>
        <taxon>Pseudomonadati</taxon>
        <taxon>Pseudomonadota</taxon>
        <taxon>Gammaproteobacteria</taxon>
        <taxon>Alteromonadales</taxon>
        <taxon>Alteromonadaceae</taxon>
        <taxon>Saccharobesus</taxon>
    </lineage>
</organism>
<dbReference type="GO" id="GO:0005506">
    <property type="term" value="F:iron ion binding"/>
    <property type="evidence" value="ECO:0007669"/>
    <property type="project" value="InterPro"/>
</dbReference>
<evidence type="ECO:0008006" key="3">
    <source>
        <dbReference type="Google" id="ProtNLM"/>
    </source>
</evidence>
<dbReference type="AlphaFoldDB" id="A0A2S0VYB8"/>
<evidence type="ECO:0000313" key="2">
    <source>
        <dbReference type="Proteomes" id="UP000244441"/>
    </source>
</evidence>
<gene>
    <name evidence="1" type="ORF">C2869_22055</name>
</gene>
<dbReference type="OrthoDB" id="5704234at2"/>
<evidence type="ECO:0000313" key="1">
    <source>
        <dbReference type="EMBL" id="AWB69188.1"/>
    </source>
</evidence>
<dbReference type="GO" id="GO:0020037">
    <property type="term" value="F:heme binding"/>
    <property type="evidence" value="ECO:0007669"/>
    <property type="project" value="InterPro"/>
</dbReference>
<dbReference type="KEGG" id="cate:C2869_22055"/>
<dbReference type="EMBL" id="CP026605">
    <property type="protein sequence ID" value="AWB69188.1"/>
    <property type="molecule type" value="Genomic_DNA"/>
</dbReference>
<dbReference type="Proteomes" id="UP000244441">
    <property type="component" value="Plasmid unnamed1"/>
</dbReference>
<proteinExistence type="predicted"/>
<accession>A0A2S0VYB8</accession>
<reference evidence="1 2" key="1">
    <citation type="submission" date="2018-01" db="EMBL/GenBank/DDBJ databases">
        <title>Genome sequence of a Cantenovulum-like bacteria.</title>
        <authorList>
            <person name="Tan W.R."/>
            <person name="Lau N.-S."/>
            <person name="Go F."/>
            <person name="Amirul A.-A.A."/>
        </authorList>
    </citation>
    <scope>NUCLEOTIDE SEQUENCE [LARGE SCALE GENOMIC DNA]</scope>
    <source>
        <strain evidence="1 2">CCB-QB4</strain>
        <plasmid evidence="2">Plasmid unnamed1</plasmid>
    </source>
</reference>
<sequence>MNIKTQLCGLPKIRRLPLILFGLCCGLVFSLNAKSPPADLAIDIDLMNFMEETNDSLTSNIALKNRDGALDDARLLNELFILLEEHFIELGDHPEGLQLAKKSTALTIKLNDEITSGNYKLATQLGINLSNTCKSCHEKFK</sequence>
<dbReference type="RefSeq" id="WP_108605225.1">
    <property type="nucleotide sequence ID" value="NZ_CP026605.1"/>
</dbReference>
<dbReference type="GO" id="GO:0009055">
    <property type="term" value="F:electron transfer activity"/>
    <property type="evidence" value="ECO:0007669"/>
    <property type="project" value="InterPro"/>
</dbReference>